<reference evidence="2 3" key="1">
    <citation type="submission" date="2019-04" db="EMBL/GenBank/DDBJ databases">
        <authorList>
            <person name="Feng G."/>
            <person name="Zhang J."/>
            <person name="Zhu H."/>
        </authorList>
    </citation>
    <scope>NUCLEOTIDE SEQUENCE [LARGE SCALE GENOMIC DNA]</scope>
    <source>
        <strain evidence="2 3">JCM 31653</strain>
    </source>
</reference>
<dbReference type="PROSITE" id="PS51352">
    <property type="entry name" value="THIOREDOXIN_2"/>
    <property type="match status" value="1"/>
</dbReference>
<proteinExistence type="predicted"/>
<dbReference type="CDD" id="cd02966">
    <property type="entry name" value="TlpA_like_family"/>
    <property type="match status" value="1"/>
</dbReference>
<evidence type="ECO:0000313" key="3">
    <source>
        <dbReference type="Proteomes" id="UP000297549"/>
    </source>
</evidence>
<comment type="caution">
    <text evidence="2">The sequence shown here is derived from an EMBL/GenBank/DDBJ whole genome shotgun (WGS) entry which is preliminary data.</text>
</comment>
<dbReference type="InterPro" id="IPR000866">
    <property type="entry name" value="AhpC/TSA"/>
</dbReference>
<dbReference type="Pfam" id="PF00578">
    <property type="entry name" value="AhpC-TSA"/>
    <property type="match status" value="1"/>
</dbReference>
<dbReference type="AlphaFoldDB" id="A0A4Z0Q1P8"/>
<dbReference type="PANTHER" id="PTHR42852:SF13">
    <property type="entry name" value="PROTEIN DIPZ"/>
    <property type="match status" value="1"/>
</dbReference>
<sequence length="485" mass="53144">MMLFLSLLLAVLHAGYSCLFPGSSSSSPAATAAAAKTIVSGQLEHAPAGDTVRLEFGKTKLKTPLRADGTFTLTLPANMAQATPASLYYARQHASLYLTPGDSLHLRLDFPRFDETLRFTGRGAAANNYLAQALWQFEYGPAGSVARPMEQRTPQTTAAQMRAYADAFRQKRRAFLATYAQAHALSATFKQDAALHIDLQWAISLLDYPRYLRDTNKQPLSLPASYFSFLSELPLKKLDYYSGRDPYESTLVLQFLTVYSSRLVPSGTLSPSPTEGPRVYAQATADLGPTAARDKAIYQLLSYQLDTNTAGVVAAMPTFRQQNRDSALARNLREMVGKQLRVQPGQPAPAFTLLDNMGNKVALSDYKGKVVYLDFWGSWCAPCLAEIPASTALRQKMAGREVVFISVAVGDTEEKWQRTLREHQLTSAAGVQLRSPDNTLATDYQVYSYPSHLLIGRDGRIWARPAPAPSAGAEAEAAIESALRK</sequence>
<organism evidence="2 3">
    <name type="scientific">Hymenobacter aquaticus</name>
    <dbReference type="NCBI Taxonomy" id="1867101"/>
    <lineage>
        <taxon>Bacteria</taxon>
        <taxon>Pseudomonadati</taxon>
        <taxon>Bacteroidota</taxon>
        <taxon>Cytophagia</taxon>
        <taxon>Cytophagales</taxon>
        <taxon>Hymenobacteraceae</taxon>
        <taxon>Hymenobacter</taxon>
    </lineage>
</organism>
<dbReference type="InterPro" id="IPR013783">
    <property type="entry name" value="Ig-like_fold"/>
</dbReference>
<keyword evidence="3" id="KW-1185">Reference proteome</keyword>
<dbReference type="GO" id="GO:0016491">
    <property type="term" value="F:oxidoreductase activity"/>
    <property type="evidence" value="ECO:0007669"/>
    <property type="project" value="InterPro"/>
</dbReference>
<dbReference type="GO" id="GO:0016209">
    <property type="term" value="F:antioxidant activity"/>
    <property type="evidence" value="ECO:0007669"/>
    <property type="project" value="InterPro"/>
</dbReference>
<feature type="domain" description="Thioredoxin" evidence="1">
    <location>
        <begin position="342"/>
        <end position="484"/>
    </location>
</feature>
<dbReference type="Proteomes" id="UP000297549">
    <property type="component" value="Unassembled WGS sequence"/>
</dbReference>
<dbReference type="SUPFAM" id="SSF52833">
    <property type="entry name" value="Thioredoxin-like"/>
    <property type="match status" value="1"/>
</dbReference>
<dbReference type="InterPro" id="IPR050553">
    <property type="entry name" value="Thioredoxin_ResA/DsbE_sf"/>
</dbReference>
<evidence type="ECO:0000259" key="1">
    <source>
        <dbReference type="PROSITE" id="PS51352"/>
    </source>
</evidence>
<gene>
    <name evidence="2" type="ORF">E5K00_01875</name>
</gene>
<dbReference type="InterPro" id="IPR036249">
    <property type="entry name" value="Thioredoxin-like_sf"/>
</dbReference>
<dbReference type="Gene3D" id="2.60.40.10">
    <property type="entry name" value="Immunoglobulins"/>
    <property type="match status" value="1"/>
</dbReference>
<dbReference type="EMBL" id="SRLC01000001">
    <property type="protein sequence ID" value="TGE23988.1"/>
    <property type="molecule type" value="Genomic_DNA"/>
</dbReference>
<evidence type="ECO:0000313" key="2">
    <source>
        <dbReference type="EMBL" id="TGE23988.1"/>
    </source>
</evidence>
<dbReference type="InterPro" id="IPR013766">
    <property type="entry name" value="Thioredoxin_domain"/>
</dbReference>
<accession>A0A4Z0Q1P8</accession>
<dbReference type="PANTHER" id="PTHR42852">
    <property type="entry name" value="THIOL:DISULFIDE INTERCHANGE PROTEIN DSBE"/>
    <property type="match status" value="1"/>
</dbReference>
<protein>
    <submittedName>
        <fullName evidence="2">TlpA family protein disulfide reductase</fullName>
    </submittedName>
</protein>
<dbReference type="Gene3D" id="3.40.30.10">
    <property type="entry name" value="Glutaredoxin"/>
    <property type="match status" value="1"/>
</dbReference>
<name>A0A4Z0Q1P8_9BACT</name>
<dbReference type="OrthoDB" id="6399635at2"/>